<evidence type="ECO:0000256" key="1">
    <source>
        <dbReference type="SAM" id="MobiDB-lite"/>
    </source>
</evidence>
<evidence type="ECO:0000313" key="3">
    <source>
        <dbReference type="EMBL" id="GHW01495.1"/>
    </source>
</evidence>
<dbReference type="EMBL" id="BOCI01000301">
    <property type="protein sequence ID" value="GHW01495.1"/>
    <property type="molecule type" value="Genomic_DNA"/>
</dbReference>
<organism evidence="3 4">
    <name type="scientific">Lactobacillus nasalidis</name>
    <dbReference type="NCBI Taxonomy" id="2797258"/>
    <lineage>
        <taxon>Bacteria</taxon>
        <taxon>Bacillati</taxon>
        <taxon>Bacillota</taxon>
        <taxon>Bacilli</taxon>
        <taxon>Lactobacillales</taxon>
        <taxon>Lactobacillaceae</taxon>
        <taxon>Lactobacillus</taxon>
    </lineage>
</organism>
<reference evidence="4" key="1">
    <citation type="submission" date="2021-01" db="EMBL/GenBank/DDBJ databases">
        <title>Draft genome sequence of Nasalis larvatus strain YZ03.</title>
        <authorList>
            <person name="Suzuki-Hashido N."/>
            <person name="Tsuchida S."/>
            <person name="Hayakawa T."/>
        </authorList>
    </citation>
    <scope>NUCLEOTIDE SEQUENCE [LARGE SCALE GENOMIC DNA]</scope>
    <source>
        <strain evidence="4">YZ03</strain>
    </source>
</reference>
<comment type="caution">
    <text evidence="3">The sequence shown here is derived from an EMBL/GenBank/DDBJ whole genome shotgun (WGS) entry which is preliminary data.</text>
</comment>
<feature type="compositionally biased region" description="Polar residues" evidence="1">
    <location>
        <begin position="106"/>
        <end position="123"/>
    </location>
</feature>
<gene>
    <name evidence="3" type="ORF">lacNasYZ03_11820</name>
</gene>
<protein>
    <recommendedName>
        <fullName evidence="5">Phage holin</fullName>
    </recommendedName>
</protein>
<evidence type="ECO:0000313" key="4">
    <source>
        <dbReference type="Proteomes" id="UP000616547"/>
    </source>
</evidence>
<keyword evidence="2" id="KW-1133">Transmembrane helix</keyword>
<keyword evidence="2" id="KW-0812">Transmembrane</keyword>
<accession>A0ABQ3W7S5</accession>
<keyword evidence="4" id="KW-1185">Reference proteome</keyword>
<dbReference type="Pfam" id="PF09682">
    <property type="entry name" value="Phage_holin_6_1"/>
    <property type="match status" value="1"/>
</dbReference>
<feature type="transmembrane region" description="Helical" evidence="2">
    <location>
        <begin position="6"/>
        <end position="25"/>
    </location>
</feature>
<feature type="region of interest" description="Disordered" evidence="1">
    <location>
        <begin position="106"/>
        <end position="144"/>
    </location>
</feature>
<evidence type="ECO:0008006" key="5">
    <source>
        <dbReference type="Google" id="ProtNLM"/>
    </source>
</evidence>
<sequence>MTAKDWFDVIFALGTVALAVIASVYTRYKAKIDTKSAAGKTIDTIGKLAVWAVNEAEYSGMGGTQKREYAAEIITEQLQKKGITGITQSMVYGAIQAAWKASGFDHSQTNASNAETAESGSESVSKDSKGVVMDDSPVEVKING</sequence>
<dbReference type="RefSeq" id="WP_201331937.1">
    <property type="nucleotide sequence ID" value="NZ_BOCG01000451.1"/>
</dbReference>
<dbReference type="Proteomes" id="UP000616547">
    <property type="component" value="Unassembled WGS sequence"/>
</dbReference>
<dbReference type="NCBIfam" id="TIGR01673">
    <property type="entry name" value="holin_LLH"/>
    <property type="match status" value="1"/>
</dbReference>
<evidence type="ECO:0000256" key="2">
    <source>
        <dbReference type="SAM" id="Phobius"/>
    </source>
</evidence>
<keyword evidence="2" id="KW-0472">Membrane</keyword>
<name>A0ABQ3W7S5_9LACO</name>
<proteinExistence type="predicted"/>
<dbReference type="InterPro" id="IPR010026">
    <property type="entry name" value="Phage_holin_LL-H"/>
</dbReference>